<reference evidence="1" key="1">
    <citation type="submission" date="2020-01" db="EMBL/GenBank/DDBJ databases">
        <authorList>
            <person name="Meier V. D."/>
            <person name="Meier V D."/>
        </authorList>
    </citation>
    <scope>NUCLEOTIDE SEQUENCE</scope>
    <source>
        <strain evidence="1">HLG_WM_MAG_10</strain>
    </source>
</reference>
<dbReference type="AlphaFoldDB" id="A0A6S6RU91"/>
<gene>
    <name evidence="1" type="ORF">HELGO_WM10047</name>
</gene>
<dbReference type="EMBL" id="CACVAQ010000008">
    <property type="protein sequence ID" value="CAA6798558.1"/>
    <property type="molecule type" value="Genomic_DNA"/>
</dbReference>
<organism evidence="1">
    <name type="scientific">uncultured Aureispira sp</name>
    <dbReference type="NCBI Taxonomy" id="1331704"/>
    <lineage>
        <taxon>Bacteria</taxon>
        <taxon>Pseudomonadati</taxon>
        <taxon>Bacteroidota</taxon>
        <taxon>Saprospiria</taxon>
        <taxon>Saprospirales</taxon>
        <taxon>Saprospiraceae</taxon>
        <taxon>Aureispira</taxon>
        <taxon>environmental samples</taxon>
    </lineage>
</organism>
<evidence type="ECO:0000313" key="1">
    <source>
        <dbReference type="EMBL" id="CAA6798558.1"/>
    </source>
</evidence>
<proteinExistence type="predicted"/>
<accession>A0A6S6RU91</accession>
<sequence>MRKIDKQCNLSTVYKIWESNLTGDHPSYSHSTTKKLHYNSIVMQLLSNQDGLCAFTEERICPNNDNTYSDKNWKNGIYKNPKPDISGDLEHFNADLKEKKGWLWDNFLVVSSFINRKKGTKEVDAILKPDDVNYDASKMLNYNPTTNLFSPHTELTDLEKGRVQKMIDTLEINNGLIVDKRERFLNKIFLLSERGVDLEIDEFPTAYEMTSILKATDSEGSILDSL</sequence>
<name>A0A6S6RU91_9BACT</name>
<protein>
    <submittedName>
        <fullName evidence="1">Uncharacterized protein</fullName>
    </submittedName>
</protein>